<evidence type="ECO:0000313" key="3">
    <source>
        <dbReference type="Proteomes" id="UP000465601"/>
    </source>
</evidence>
<gene>
    <name evidence="2" type="ORF">F8153_00975</name>
</gene>
<keyword evidence="3" id="KW-1185">Reference proteome</keyword>
<evidence type="ECO:0000313" key="2">
    <source>
        <dbReference type="EMBL" id="KAB3533154.1"/>
    </source>
</evidence>
<evidence type="ECO:0000256" key="1">
    <source>
        <dbReference type="SAM" id="Phobius"/>
    </source>
</evidence>
<dbReference type="RefSeq" id="WP_151864479.1">
    <property type="nucleotide sequence ID" value="NZ_WBZB01000004.1"/>
</dbReference>
<dbReference type="AlphaFoldDB" id="A0A833HRD1"/>
<reference evidence="2 3" key="1">
    <citation type="submission" date="2019-10" db="EMBL/GenBank/DDBJ databases">
        <title>Alkaliphilus serpentinus sp. nov. and Alkaliphilus pronyensis sp. nov., two novel anaerobic alkaliphilic species isolated from the serpentinized-hosted hydrothermal field of the Prony Bay (New Caledonia).</title>
        <authorList>
            <person name="Postec A."/>
        </authorList>
    </citation>
    <scope>NUCLEOTIDE SEQUENCE [LARGE SCALE GENOMIC DNA]</scope>
    <source>
        <strain evidence="2 3">LacT</strain>
    </source>
</reference>
<protein>
    <submittedName>
        <fullName evidence="2">Uncharacterized protein</fullName>
    </submittedName>
</protein>
<sequence length="95" mass="10955">MEEKNHKKEKTSYRRLEALAKNMDNMRVAEYVAMINHPGRLIFMNFLLGLVRGFGMGIGFTILLGGLIYLMRGWVNLPVIGRIIADLLDIIENYR</sequence>
<dbReference type="Pfam" id="PF18910">
    <property type="entry name" value="DUF5665"/>
    <property type="match status" value="1"/>
</dbReference>
<name>A0A833HRD1_9FIRM</name>
<proteinExistence type="predicted"/>
<dbReference type="EMBL" id="WBZB01000004">
    <property type="protein sequence ID" value="KAB3533154.1"/>
    <property type="molecule type" value="Genomic_DNA"/>
</dbReference>
<accession>A0A833HRD1</accession>
<keyword evidence="1" id="KW-0472">Membrane</keyword>
<dbReference type="Proteomes" id="UP000465601">
    <property type="component" value="Unassembled WGS sequence"/>
</dbReference>
<keyword evidence="1" id="KW-1133">Transmembrane helix</keyword>
<dbReference type="InterPro" id="IPR043723">
    <property type="entry name" value="DUF5665"/>
</dbReference>
<feature type="transmembrane region" description="Helical" evidence="1">
    <location>
        <begin position="46"/>
        <end position="71"/>
    </location>
</feature>
<keyword evidence="1" id="KW-0812">Transmembrane</keyword>
<organism evidence="2 3">
    <name type="scientific">Alkaliphilus serpentinus</name>
    <dbReference type="NCBI Taxonomy" id="1482731"/>
    <lineage>
        <taxon>Bacteria</taxon>
        <taxon>Bacillati</taxon>
        <taxon>Bacillota</taxon>
        <taxon>Clostridia</taxon>
        <taxon>Peptostreptococcales</taxon>
        <taxon>Natronincolaceae</taxon>
        <taxon>Alkaliphilus</taxon>
    </lineage>
</organism>
<dbReference type="OrthoDB" id="1634137at2"/>
<comment type="caution">
    <text evidence="2">The sequence shown here is derived from an EMBL/GenBank/DDBJ whole genome shotgun (WGS) entry which is preliminary data.</text>
</comment>